<evidence type="ECO:0000313" key="6">
    <source>
        <dbReference type="Proteomes" id="UP000325577"/>
    </source>
</evidence>
<protein>
    <recommendedName>
        <fullName evidence="7">Late embryogenesis abundant protein LEA-2 subgroup domain-containing protein</fullName>
    </recommendedName>
</protein>
<dbReference type="GO" id="GO:0005886">
    <property type="term" value="C:plasma membrane"/>
    <property type="evidence" value="ECO:0007669"/>
    <property type="project" value="TreeGrafter"/>
</dbReference>
<dbReference type="PANTHER" id="PTHR31234:SF72">
    <property type="entry name" value="NDR1_HIN1-LIKE PROTEIN 6"/>
    <property type="match status" value="1"/>
</dbReference>
<dbReference type="Proteomes" id="UP000325577">
    <property type="component" value="Linkage Group LG2"/>
</dbReference>
<dbReference type="InterPro" id="IPR044839">
    <property type="entry name" value="NDR1-like"/>
</dbReference>
<dbReference type="GO" id="GO:0098542">
    <property type="term" value="P:defense response to other organism"/>
    <property type="evidence" value="ECO:0007669"/>
    <property type="project" value="InterPro"/>
</dbReference>
<feature type="compositionally biased region" description="Basic and acidic residues" evidence="3">
    <location>
        <begin position="125"/>
        <end position="141"/>
    </location>
</feature>
<evidence type="ECO:0000256" key="2">
    <source>
        <dbReference type="ARBA" id="ARBA00023136"/>
    </source>
</evidence>
<feature type="compositionally biased region" description="Acidic residues" evidence="3">
    <location>
        <begin position="168"/>
        <end position="183"/>
    </location>
</feature>
<evidence type="ECO:0000313" key="5">
    <source>
        <dbReference type="EMBL" id="KAA8532125.1"/>
    </source>
</evidence>
<comment type="subcellular location">
    <subcellularLocation>
        <location evidence="1">Membrane</location>
    </subcellularLocation>
</comment>
<proteinExistence type="predicted"/>
<evidence type="ECO:0000256" key="4">
    <source>
        <dbReference type="SAM" id="Phobius"/>
    </source>
</evidence>
<keyword evidence="4" id="KW-0812">Transmembrane</keyword>
<organism evidence="5 6">
    <name type="scientific">Nyssa sinensis</name>
    <dbReference type="NCBI Taxonomy" id="561372"/>
    <lineage>
        <taxon>Eukaryota</taxon>
        <taxon>Viridiplantae</taxon>
        <taxon>Streptophyta</taxon>
        <taxon>Embryophyta</taxon>
        <taxon>Tracheophyta</taxon>
        <taxon>Spermatophyta</taxon>
        <taxon>Magnoliopsida</taxon>
        <taxon>eudicotyledons</taxon>
        <taxon>Gunneridae</taxon>
        <taxon>Pentapetalae</taxon>
        <taxon>asterids</taxon>
        <taxon>Cornales</taxon>
        <taxon>Nyssaceae</taxon>
        <taxon>Nyssa</taxon>
    </lineage>
</organism>
<keyword evidence="4" id="KW-1133">Transmembrane helix</keyword>
<keyword evidence="2 4" id="KW-0472">Membrane</keyword>
<name>A0A5J5AM21_9ASTE</name>
<sequence>MHATEAPPQPPTVPLVPRGASKSDQGNPVEHYPAIHRSIPAAYSKPPKKRSCFCRCLCWTVCLLILQIIVIAVFAGIIFLVFRPKLPKYSVDSLRITQFNLTNDMNLNVTFNVNITATNPNKKMGSPEHDGDGRDSDRTSTERNGSAVVAAGSTADRKYSFESPGEGASEDQAGEFEADEGEVLGEVQSGSGQPNC</sequence>
<keyword evidence="6" id="KW-1185">Reference proteome</keyword>
<accession>A0A5J5AM21</accession>
<feature type="transmembrane region" description="Helical" evidence="4">
    <location>
        <begin position="56"/>
        <end position="82"/>
    </location>
</feature>
<dbReference type="OrthoDB" id="1917746at2759"/>
<reference evidence="5 6" key="1">
    <citation type="submission" date="2019-09" db="EMBL/GenBank/DDBJ databases">
        <title>A chromosome-level genome assembly of the Chinese tupelo Nyssa sinensis.</title>
        <authorList>
            <person name="Yang X."/>
            <person name="Kang M."/>
            <person name="Yang Y."/>
            <person name="Xiong H."/>
            <person name="Wang M."/>
            <person name="Zhang Z."/>
            <person name="Wang Z."/>
            <person name="Wu H."/>
            <person name="Ma T."/>
            <person name="Liu J."/>
            <person name="Xi Z."/>
        </authorList>
    </citation>
    <scope>NUCLEOTIDE SEQUENCE [LARGE SCALE GENOMIC DNA]</scope>
    <source>
        <strain evidence="5">J267</strain>
        <tissue evidence="5">Leaf</tissue>
    </source>
</reference>
<feature type="region of interest" description="Disordered" evidence="3">
    <location>
        <begin position="1"/>
        <end position="27"/>
    </location>
</feature>
<evidence type="ECO:0008006" key="7">
    <source>
        <dbReference type="Google" id="ProtNLM"/>
    </source>
</evidence>
<gene>
    <name evidence="5" type="ORF">F0562_006733</name>
</gene>
<dbReference type="AlphaFoldDB" id="A0A5J5AM21"/>
<evidence type="ECO:0000256" key="3">
    <source>
        <dbReference type="SAM" id="MobiDB-lite"/>
    </source>
</evidence>
<feature type="region of interest" description="Disordered" evidence="3">
    <location>
        <begin position="118"/>
        <end position="196"/>
    </location>
</feature>
<dbReference type="EMBL" id="CM018043">
    <property type="protein sequence ID" value="KAA8532125.1"/>
    <property type="molecule type" value="Genomic_DNA"/>
</dbReference>
<evidence type="ECO:0000256" key="1">
    <source>
        <dbReference type="ARBA" id="ARBA00004370"/>
    </source>
</evidence>
<dbReference type="PANTHER" id="PTHR31234">
    <property type="entry name" value="LATE EMBRYOGENESIS ABUNDANT (LEA) HYDROXYPROLINE-RICH GLYCOPROTEIN FAMILY"/>
    <property type="match status" value="1"/>
</dbReference>